<dbReference type="PRINTS" id="PR00502">
    <property type="entry name" value="NUDIXFAMILY"/>
</dbReference>
<evidence type="ECO:0000313" key="12">
    <source>
        <dbReference type="EMBL" id="MDN0023653.1"/>
    </source>
</evidence>
<dbReference type="InterPro" id="IPR049734">
    <property type="entry name" value="NudC-like_C"/>
</dbReference>
<evidence type="ECO:0000259" key="11">
    <source>
        <dbReference type="PROSITE" id="PS51462"/>
    </source>
</evidence>
<dbReference type="PROSITE" id="PS51462">
    <property type="entry name" value="NUDIX"/>
    <property type="match status" value="1"/>
</dbReference>
<protein>
    <recommendedName>
        <fullName evidence="4">NAD(+) diphosphatase</fullName>
        <ecNumber evidence="4">3.6.1.22</ecNumber>
    </recommendedName>
</protein>
<evidence type="ECO:0000256" key="5">
    <source>
        <dbReference type="ARBA" id="ARBA00022723"/>
    </source>
</evidence>
<dbReference type="Gene3D" id="3.90.79.20">
    <property type="match status" value="1"/>
</dbReference>
<dbReference type="InterPro" id="IPR015375">
    <property type="entry name" value="NADH_PPase-like_N"/>
</dbReference>
<dbReference type="GO" id="GO:0019677">
    <property type="term" value="P:NAD+ catabolic process"/>
    <property type="evidence" value="ECO:0007669"/>
    <property type="project" value="TreeGrafter"/>
</dbReference>
<dbReference type="Pfam" id="PF09297">
    <property type="entry name" value="Zn_ribbon_NUD"/>
    <property type="match status" value="1"/>
</dbReference>
<dbReference type="GO" id="GO:0006742">
    <property type="term" value="P:NADP+ catabolic process"/>
    <property type="evidence" value="ECO:0007669"/>
    <property type="project" value="TreeGrafter"/>
</dbReference>
<dbReference type="GO" id="GO:0005829">
    <property type="term" value="C:cytosol"/>
    <property type="evidence" value="ECO:0007669"/>
    <property type="project" value="TreeGrafter"/>
</dbReference>
<organism evidence="13 15">
    <name type="scientific">Leyella lascolaii</name>
    <dbReference type="NCBI Taxonomy" id="1776379"/>
    <lineage>
        <taxon>Bacteria</taxon>
        <taxon>Pseudomonadati</taxon>
        <taxon>Bacteroidota</taxon>
        <taxon>Bacteroidia</taxon>
        <taxon>Bacteroidales</taxon>
        <taxon>Prevotellaceae</taxon>
        <taxon>Leyella</taxon>
    </lineage>
</organism>
<dbReference type="InterPro" id="IPR050241">
    <property type="entry name" value="NAD-cap_RNA_hydrolase_NudC"/>
</dbReference>
<dbReference type="InterPro" id="IPR015797">
    <property type="entry name" value="NUDIX_hydrolase-like_dom_sf"/>
</dbReference>
<comment type="cofactor">
    <cofactor evidence="1">
        <name>Mg(2+)</name>
        <dbReference type="ChEBI" id="CHEBI:18420"/>
    </cofactor>
</comment>
<dbReference type="Pfam" id="PF09296">
    <property type="entry name" value="NUDIX-like"/>
    <property type="match status" value="1"/>
</dbReference>
<dbReference type="PROSITE" id="PS00893">
    <property type="entry name" value="NUDIX_BOX"/>
    <property type="match status" value="1"/>
</dbReference>
<feature type="domain" description="Nudix hydrolase" evidence="11">
    <location>
        <begin position="134"/>
        <end position="261"/>
    </location>
</feature>
<evidence type="ECO:0000256" key="1">
    <source>
        <dbReference type="ARBA" id="ARBA00001946"/>
    </source>
</evidence>
<evidence type="ECO:0000313" key="15">
    <source>
        <dbReference type="Proteomes" id="UP001168478"/>
    </source>
</evidence>
<keyword evidence="6 10" id="KW-0378">Hydrolase</keyword>
<dbReference type="PANTHER" id="PTHR42904">
    <property type="entry name" value="NUDIX HYDROLASE, NUDC SUBFAMILY"/>
    <property type="match status" value="1"/>
</dbReference>
<evidence type="ECO:0000256" key="6">
    <source>
        <dbReference type="ARBA" id="ARBA00022801"/>
    </source>
</evidence>
<dbReference type="PANTHER" id="PTHR42904:SF6">
    <property type="entry name" value="NAD-CAPPED RNA HYDROLASE NUDT12"/>
    <property type="match status" value="1"/>
</dbReference>
<dbReference type="EMBL" id="JAUEIE010000016">
    <property type="protein sequence ID" value="MDN0023653.1"/>
    <property type="molecule type" value="Genomic_DNA"/>
</dbReference>
<comment type="caution">
    <text evidence="13">The sequence shown here is derived from an EMBL/GenBank/DDBJ whole genome shotgun (WGS) entry which is preliminary data.</text>
</comment>
<comment type="similarity">
    <text evidence="3">Belongs to the Nudix hydrolase family. NudC subfamily.</text>
</comment>
<evidence type="ECO:0000256" key="3">
    <source>
        <dbReference type="ARBA" id="ARBA00009595"/>
    </source>
</evidence>
<sequence length="262" mass="30033">MKKQKMSYWFVFCNGNILLRKTGSSTYTIPCQEHAPTETDEKTNIINVPSSIEGTGIKTYAIKDHSLIDCPEFEWCGLRQSYYKLSYNLYLKAGKCEELVYWDANTQFCGACGARMKKHTEISKVCTNCGKEVWPQLSIAIIVLVSRGDELLLVHAHNFKYDFYGLVAGFVETGETLEEAVRREVKEETGLKIKNIRYYASQPWPYPSGLMAGFYAEYESGEVTLQYSELKSGGWFNKNNLPRIPEKLSIARQLIDNWLEQH</sequence>
<proteinExistence type="inferred from homology"/>
<keyword evidence="8" id="KW-0520">NAD</keyword>
<dbReference type="FunFam" id="3.90.79.10:FF:000051">
    <property type="entry name" value="Probable NADH pyrophosphatase"/>
    <property type="match status" value="1"/>
</dbReference>
<dbReference type="GO" id="GO:0035529">
    <property type="term" value="F:NADH pyrophosphatase activity"/>
    <property type="evidence" value="ECO:0007669"/>
    <property type="project" value="TreeGrafter"/>
</dbReference>
<keyword evidence="5" id="KW-0479">Metal-binding</keyword>
<reference evidence="13" key="1">
    <citation type="submission" date="2023-06" db="EMBL/GenBank/DDBJ databases">
        <authorList>
            <person name="Zeman M."/>
            <person name="Kubasova T."/>
            <person name="Jahodarova E."/>
            <person name="Nykrynova M."/>
            <person name="Rychlik I."/>
        </authorList>
    </citation>
    <scope>NUCLEOTIDE SEQUENCE</scope>
    <source>
        <strain evidence="13">ET15</strain>
        <strain evidence="12">ET37</strain>
    </source>
</reference>
<evidence type="ECO:0000313" key="13">
    <source>
        <dbReference type="EMBL" id="MDN0025996.1"/>
    </source>
</evidence>
<dbReference type="Gene3D" id="3.90.79.10">
    <property type="entry name" value="Nucleoside Triphosphate Pyrophosphohydrolase"/>
    <property type="match status" value="1"/>
</dbReference>
<accession>A0AAW7JW10</accession>
<evidence type="ECO:0000313" key="14">
    <source>
        <dbReference type="Proteomes" id="UP001167831"/>
    </source>
</evidence>
<dbReference type="InterPro" id="IPR020476">
    <property type="entry name" value="Nudix_hydrolase"/>
</dbReference>
<dbReference type="InterPro" id="IPR000086">
    <property type="entry name" value="NUDIX_hydrolase_dom"/>
</dbReference>
<dbReference type="EMBL" id="JAUEIF010000011">
    <property type="protein sequence ID" value="MDN0025996.1"/>
    <property type="molecule type" value="Genomic_DNA"/>
</dbReference>
<dbReference type="NCBIfam" id="NF001299">
    <property type="entry name" value="PRK00241.1"/>
    <property type="match status" value="1"/>
</dbReference>
<comment type="cofactor">
    <cofactor evidence="2">
        <name>Zn(2+)</name>
        <dbReference type="ChEBI" id="CHEBI:29105"/>
    </cofactor>
</comment>
<evidence type="ECO:0000256" key="8">
    <source>
        <dbReference type="ARBA" id="ARBA00023027"/>
    </source>
</evidence>
<evidence type="ECO:0000256" key="4">
    <source>
        <dbReference type="ARBA" id="ARBA00012381"/>
    </source>
</evidence>
<dbReference type="RefSeq" id="WP_289826170.1">
    <property type="nucleotide sequence ID" value="NZ_JAUEIE010000016.1"/>
</dbReference>
<dbReference type="Proteomes" id="UP001168478">
    <property type="component" value="Unassembled WGS sequence"/>
</dbReference>
<name>A0AAW7JW10_9BACT</name>
<dbReference type="Pfam" id="PF00293">
    <property type="entry name" value="NUDIX"/>
    <property type="match status" value="1"/>
</dbReference>
<reference evidence="13" key="2">
    <citation type="submission" date="2023-08" db="EMBL/GenBank/DDBJ databases">
        <title>Identification and characterization of horizontal gene transfer across gut microbiota members of farm animals based on homology search.</title>
        <authorList>
            <person name="Schwarzerova J."/>
            <person name="Nykrynova M."/>
            <person name="Jureckova K."/>
            <person name="Cejkova D."/>
            <person name="Rychlik I."/>
        </authorList>
    </citation>
    <scope>NUCLEOTIDE SEQUENCE</scope>
    <source>
        <strain evidence="13">ET15</strain>
        <strain evidence="12">ET37</strain>
    </source>
</reference>
<dbReference type="CDD" id="cd03429">
    <property type="entry name" value="NUDIX_NADH_pyrophosphatase_Nudt13"/>
    <property type="match status" value="1"/>
</dbReference>
<dbReference type="InterPro" id="IPR020084">
    <property type="entry name" value="NUDIX_hydrolase_CS"/>
</dbReference>
<dbReference type="GO" id="GO:0046872">
    <property type="term" value="F:metal ion binding"/>
    <property type="evidence" value="ECO:0007669"/>
    <property type="project" value="UniProtKB-KW"/>
</dbReference>
<dbReference type="InterPro" id="IPR015376">
    <property type="entry name" value="Znr_NADH_PPase"/>
</dbReference>
<dbReference type="Proteomes" id="UP001167831">
    <property type="component" value="Unassembled WGS sequence"/>
</dbReference>
<gene>
    <name evidence="13" type="primary">nudC</name>
    <name evidence="12" type="ORF">QVN81_11600</name>
    <name evidence="13" type="ORF">QVN84_10765</name>
</gene>
<dbReference type="SUPFAM" id="SSF55811">
    <property type="entry name" value="Nudix"/>
    <property type="match status" value="1"/>
</dbReference>
<evidence type="ECO:0000256" key="7">
    <source>
        <dbReference type="ARBA" id="ARBA00022842"/>
    </source>
</evidence>
<dbReference type="EC" id="3.6.1.22" evidence="4"/>
<dbReference type="AlphaFoldDB" id="A0AAW7JW10"/>
<keyword evidence="7" id="KW-0460">Magnesium</keyword>
<keyword evidence="14" id="KW-1185">Reference proteome</keyword>
<comment type="catalytic activity">
    <reaction evidence="9">
        <text>a 5'-end NAD(+)-phospho-ribonucleoside in mRNA + H2O = a 5'-end phospho-adenosine-phospho-ribonucleoside in mRNA + beta-nicotinamide D-ribonucleotide + 2 H(+)</text>
        <dbReference type="Rhea" id="RHEA:60876"/>
        <dbReference type="Rhea" id="RHEA-COMP:15698"/>
        <dbReference type="Rhea" id="RHEA-COMP:15719"/>
        <dbReference type="ChEBI" id="CHEBI:14649"/>
        <dbReference type="ChEBI" id="CHEBI:15377"/>
        <dbReference type="ChEBI" id="CHEBI:15378"/>
        <dbReference type="ChEBI" id="CHEBI:144029"/>
        <dbReference type="ChEBI" id="CHEBI:144051"/>
    </reaction>
    <physiologicalReaction direction="left-to-right" evidence="9">
        <dbReference type="Rhea" id="RHEA:60877"/>
    </physiologicalReaction>
</comment>
<evidence type="ECO:0000256" key="9">
    <source>
        <dbReference type="ARBA" id="ARBA00023679"/>
    </source>
</evidence>
<evidence type="ECO:0000256" key="2">
    <source>
        <dbReference type="ARBA" id="ARBA00001947"/>
    </source>
</evidence>
<evidence type="ECO:0000256" key="10">
    <source>
        <dbReference type="RuleBase" id="RU003476"/>
    </source>
</evidence>